<dbReference type="InterPro" id="IPR015422">
    <property type="entry name" value="PyrdxlP-dep_Trfase_small"/>
</dbReference>
<proteinExistence type="inferred from homology"/>
<comment type="cofactor">
    <cofactor evidence="1">
        <name>pyridoxal 5'-phosphate</name>
        <dbReference type="ChEBI" id="CHEBI:597326"/>
    </cofactor>
</comment>
<keyword evidence="11" id="KW-1185">Reference proteome</keyword>
<dbReference type="NCBIfam" id="NF002806">
    <property type="entry name" value="PRK02948.1"/>
    <property type="match status" value="1"/>
</dbReference>
<evidence type="ECO:0000256" key="2">
    <source>
        <dbReference type="ARBA" id="ARBA00006490"/>
    </source>
</evidence>
<dbReference type="GO" id="GO:0046872">
    <property type="term" value="F:metal ion binding"/>
    <property type="evidence" value="ECO:0007669"/>
    <property type="project" value="UniProtKB-KW"/>
</dbReference>
<dbReference type="Gene3D" id="1.10.260.50">
    <property type="match status" value="1"/>
</dbReference>
<dbReference type="FunFam" id="3.40.640.10:FF:000084">
    <property type="entry name" value="IscS-like cysteine desulfurase"/>
    <property type="match status" value="1"/>
</dbReference>
<dbReference type="KEGG" id="kyr:CVV65_09020"/>
<evidence type="ECO:0000313" key="10">
    <source>
        <dbReference type="EMBL" id="ATY85047.1"/>
    </source>
</evidence>
<dbReference type="EMBL" id="CP024955">
    <property type="protein sequence ID" value="ATY85047.1"/>
    <property type="molecule type" value="Genomic_DNA"/>
</dbReference>
<evidence type="ECO:0000256" key="1">
    <source>
        <dbReference type="ARBA" id="ARBA00001933"/>
    </source>
</evidence>
<dbReference type="PANTHER" id="PTHR11601">
    <property type="entry name" value="CYSTEINE DESULFURYLASE FAMILY MEMBER"/>
    <property type="match status" value="1"/>
</dbReference>
<comment type="catalytic activity">
    <reaction evidence="8">
        <text>(sulfur carrier)-H + L-cysteine = (sulfur carrier)-SH + L-alanine</text>
        <dbReference type="Rhea" id="RHEA:43892"/>
        <dbReference type="Rhea" id="RHEA-COMP:14737"/>
        <dbReference type="Rhea" id="RHEA-COMP:14739"/>
        <dbReference type="ChEBI" id="CHEBI:29917"/>
        <dbReference type="ChEBI" id="CHEBI:35235"/>
        <dbReference type="ChEBI" id="CHEBI:57972"/>
        <dbReference type="ChEBI" id="CHEBI:64428"/>
        <dbReference type="EC" id="2.8.1.7"/>
    </reaction>
</comment>
<dbReference type="OrthoDB" id="9808002at2"/>
<protein>
    <submittedName>
        <fullName evidence="10">Cysteine desulfurase NifS</fullName>
    </submittedName>
</protein>
<name>A0A2K8N897_9BACL</name>
<evidence type="ECO:0000256" key="8">
    <source>
        <dbReference type="ARBA" id="ARBA00050776"/>
    </source>
</evidence>
<keyword evidence="5" id="KW-0663">Pyridoxal phosphate</keyword>
<evidence type="ECO:0000256" key="3">
    <source>
        <dbReference type="ARBA" id="ARBA00022679"/>
    </source>
</evidence>
<dbReference type="Proteomes" id="UP000231932">
    <property type="component" value="Chromosome"/>
</dbReference>
<accession>A0A2K8N897</accession>
<dbReference type="SUPFAM" id="SSF53383">
    <property type="entry name" value="PLP-dependent transferases"/>
    <property type="match status" value="1"/>
</dbReference>
<evidence type="ECO:0000256" key="7">
    <source>
        <dbReference type="ARBA" id="ARBA00023014"/>
    </source>
</evidence>
<dbReference type="PIRSF" id="PIRSF005572">
    <property type="entry name" value="NifS"/>
    <property type="match status" value="1"/>
</dbReference>
<dbReference type="InterPro" id="IPR000192">
    <property type="entry name" value="Aminotrans_V_dom"/>
</dbReference>
<dbReference type="InterPro" id="IPR015421">
    <property type="entry name" value="PyrdxlP-dep_Trfase_major"/>
</dbReference>
<dbReference type="AlphaFoldDB" id="A0A2K8N897"/>
<evidence type="ECO:0000313" key="11">
    <source>
        <dbReference type="Proteomes" id="UP000231932"/>
    </source>
</evidence>
<dbReference type="PANTHER" id="PTHR11601:SF34">
    <property type="entry name" value="CYSTEINE DESULFURASE"/>
    <property type="match status" value="1"/>
</dbReference>
<keyword evidence="7" id="KW-0411">Iron-sulfur</keyword>
<organism evidence="10 11">
    <name type="scientific">Kyrpidia spormannii</name>
    <dbReference type="NCBI Taxonomy" id="2055160"/>
    <lineage>
        <taxon>Bacteria</taxon>
        <taxon>Bacillati</taxon>
        <taxon>Bacillota</taxon>
        <taxon>Bacilli</taxon>
        <taxon>Bacillales</taxon>
        <taxon>Alicyclobacillaceae</taxon>
        <taxon>Kyrpidia</taxon>
    </lineage>
</organism>
<evidence type="ECO:0000256" key="6">
    <source>
        <dbReference type="ARBA" id="ARBA00023004"/>
    </source>
</evidence>
<evidence type="ECO:0000256" key="5">
    <source>
        <dbReference type="ARBA" id="ARBA00022898"/>
    </source>
</evidence>
<comment type="similarity">
    <text evidence="2">Belongs to the class-V pyridoxal-phosphate-dependent aminotransferase family. NifS/IscS subfamily.</text>
</comment>
<sequence length="388" mass="42281">MDSSRYFDHAATTPMYPEVLAAVHRVMEEEIGNPGSLHQAGLRAKEIVEESRSVIARSIGARDREIVFTASGTEANNLALFGAARRRARKGEGRHILVGAIEHPSVLRVADQLVREGFEVERLPVDRHGRVDPAEVGRRLRQDTILVSLMHANNVVGSIQPVEIIGEMTRERGVLFHVDAVQSFGKIPVDVRRIRADLLTLDAHKMGGPKGAAALYVHKGTRLDPVIFGGGQERQLRPGTPNVPAIAGFGKAVELMERYALGERGAALRRRLAEQIRRSIPECVVFGHPEESLPTILTIGIPKVEGQLLMLELDRRGFAVSSGSACSASESEPSYVLLAMGYSRDEALESLRISLGWTNTESSVDELGEALSEIAAEMRSAALSIRGK</sequence>
<evidence type="ECO:0000256" key="4">
    <source>
        <dbReference type="ARBA" id="ARBA00022723"/>
    </source>
</evidence>
<feature type="domain" description="Aminotransferase class V" evidence="9">
    <location>
        <begin position="6"/>
        <end position="367"/>
    </location>
</feature>
<dbReference type="Gene3D" id="3.40.640.10">
    <property type="entry name" value="Type I PLP-dependent aspartate aminotransferase-like (Major domain)"/>
    <property type="match status" value="1"/>
</dbReference>
<evidence type="ECO:0000259" key="9">
    <source>
        <dbReference type="Pfam" id="PF00266"/>
    </source>
</evidence>
<reference evidence="11" key="1">
    <citation type="submission" date="2017-11" db="EMBL/GenBank/DDBJ databases">
        <title>Complete Genome Sequence of Kyrpidia sp. Strain EA-1, a thermophilic, hydrogen-oxidizing Bacterium, isolated from the Azores.</title>
        <authorList>
            <person name="Reiner J.E."/>
            <person name="Lapp C.J."/>
            <person name="Bunk B."/>
            <person name="Gescher J."/>
        </authorList>
    </citation>
    <scope>NUCLEOTIDE SEQUENCE [LARGE SCALE GENOMIC DNA]</scope>
    <source>
        <strain evidence="11">EA-1</strain>
    </source>
</reference>
<keyword evidence="6" id="KW-0408">Iron</keyword>
<keyword evidence="3" id="KW-0808">Transferase</keyword>
<dbReference type="GO" id="GO:0031071">
    <property type="term" value="F:cysteine desulfurase activity"/>
    <property type="evidence" value="ECO:0007669"/>
    <property type="project" value="UniProtKB-EC"/>
</dbReference>
<keyword evidence="4" id="KW-0479">Metal-binding</keyword>
<dbReference type="GO" id="GO:0051536">
    <property type="term" value="F:iron-sulfur cluster binding"/>
    <property type="evidence" value="ECO:0007669"/>
    <property type="project" value="UniProtKB-KW"/>
</dbReference>
<gene>
    <name evidence="10" type="ORF">CVV65_09020</name>
</gene>
<dbReference type="Pfam" id="PF00266">
    <property type="entry name" value="Aminotran_5"/>
    <property type="match status" value="1"/>
</dbReference>
<dbReference type="InterPro" id="IPR016454">
    <property type="entry name" value="Cysteine_dSase"/>
</dbReference>
<dbReference type="RefSeq" id="WP_100667845.1">
    <property type="nucleotide sequence ID" value="NZ_CP024955.1"/>
</dbReference>
<dbReference type="Gene3D" id="3.90.1150.10">
    <property type="entry name" value="Aspartate Aminotransferase, domain 1"/>
    <property type="match status" value="1"/>
</dbReference>
<dbReference type="InterPro" id="IPR015424">
    <property type="entry name" value="PyrdxlP-dep_Trfase"/>
</dbReference>